<accession>A0A7J8B232</accession>
<gene>
    <name evidence="1" type="ORF">mPipKuh1_007890</name>
</gene>
<evidence type="ECO:0000313" key="2">
    <source>
        <dbReference type="Proteomes" id="UP000558488"/>
    </source>
</evidence>
<dbReference type="AlphaFoldDB" id="A0A7J8B232"/>
<dbReference type="EMBL" id="JACAGB010000001">
    <property type="protein sequence ID" value="KAF6392712.1"/>
    <property type="molecule type" value="Genomic_DNA"/>
</dbReference>
<keyword evidence="2" id="KW-1185">Reference proteome</keyword>
<comment type="caution">
    <text evidence="1">The sequence shown here is derived from an EMBL/GenBank/DDBJ whole genome shotgun (WGS) entry which is preliminary data.</text>
</comment>
<reference evidence="1 2" key="1">
    <citation type="journal article" date="2020" name="Nature">
        <title>Six reference-quality genomes reveal evolution of bat adaptations.</title>
        <authorList>
            <person name="Jebb D."/>
            <person name="Huang Z."/>
            <person name="Pippel M."/>
            <person name="Hughes G.M."/>
            <person name="Lavrichenko K."/>
            <person name="Devanna P."/>
            <person name="Winkler S."/>
            <person name="Jermiin L.S."/>
            <person name="Skirmuntt E.C."/>
            <person name="Katzourakis A."/>
            <person name="Burkitt-Gray L."/>
            <person name="Ray D.A."/>
            <person name="Sullivan K.A.M."/>
            <person name="Roscito J.G."/>
            <person name="Kirilenko B.M."/>
            <person name="Davalos L.M."/>
            <person name="Corthals A.P."/>
            <person name="Power M.L."/>
            <person name="Jones G."/>
            <person name="Ransome R.D."/>
            <person name="Dechmann D.K.N."/>
            <person name="Locatelli A.G."/>
            <person name="Puechmaille S.J."/>
            <person name="Fedrigo O."/>
            <person name="Jarvis E.D."/>
            <person name="Hiller M."/>
            <person name="Vernes S.C."/>
            <person name="Myers E.W."/>
            <person name="Teeling E.C."/>
        </authorList>
    </citation>
    <scope>NUCLEOTIDE SEQUENCE [LARGE SCALE GENOMIC DNA]</scope>
    <source>
        <strain evidence="1">MPipKuh1</strain>
        <tissue evidence="1">Flight muscle</tissue>
    </source>
</reference>
<protein>
    <submittedName>
        <fullName evidence="1">Uncharacterized protein</fullName>
    </submittedName>
</protein>
<dbReference type="Proteomes" id="UP000558488">
    <property type="component" value="Unassembled WGS sequence"/>
</dbReference>
<sequence>MGVREFSPSRRYTSTLEQQADILILCTHPLTLLSSEILILCSQRMLLTCFSINFEGQFPEALKKLLYRSFIIPSKIQSAIGEGQAWAIRSEWEKRRDMCNTFNNKDFNSEIEHHWGWKDIIYLMLP</sequence>
<name>A0A7J8B232_PIPKU</name>
<proteinExistence type="predicted"/>
<organism evidence="1 2">
    <name type="scientific">Pipistrellus kuhlii</name>
    <name type="common">Kuhl's pipistrelle</name>
    <dbReference type="NCBI Taxonomy" id="59472"/>
    <lineage>
        <taxon>Eukaryota</taxon>
        <taxon>Metazoa</taxon>
        <taxon>Chordata</taxon>
        <taxon>Craniata</taxon>
        <taxon>Vertebrata</taxon>
        <taxon>Euteleostomi</taxon>
        <taxon>Mammalia</taxon>
        <taxon>Eutheria</taxon>
        <taxon>Laurasiatheria</taxon>
        <taxon>Chiroptera</taxon>
        <taxon>Yangochiroptera</taxon>
        <taxon>Vespertilionidae</taxon>
        <taxon>Pipistrellus</taxon>
    </lineage>
</organism>
<evidence type="ECO:0000313" key="1">
    <source>
        <dbReference type="EMBL" id="KAF6392712.1"/>
    </source>
</evidence>